<dbReference type="GO" id="GO:0017004">
    <property type="term" value="P:cytochrome complex assembly"/>
    <property type="evidence" value="ECO:0007669"/>
    <property type="project" value="UniProtKB-KW"/>
</dbReference>
<dbReference type="PANTHER" id="PTHR31272:SF4">
    <property type="entry name" value="CYTOCHROME C-TYPE BIOGENESIS PROTEIN HI_1454-RELATED"/>
    <property type="match status" value="1"/>
</dbReference>
<feature type="transmembrane region" description="Helical" evidence="9">
    <location>
        <begin position="104"/>
        <end position="127"/>
    </location>
</feature>
<dbReference type="GO" id="GO:0016491">
    <property type="term" value="F:oxidoreductase activity"/>
    <property type="evidence" value="ECO:0007669"/>
    <property type="project" value="InterPro"/>
</dbReference>
<dbReference type="InterPro" id="IPR013766">
    <property type="entry name" value="Thioredoxin_domain"/>
</dbReference>
<keyword evidence="4 9" id="KW-0812">Transmembrane</keyword>
<dbReference type="CDD" id="cd02966">
    <property type="entry name" value="TlpA_like_family"/>
    <property type="match status" value="1"/>
</dbReference>
<dbReference type="InterPro" id="IPR003834">
    <property type="entry name" value="Cyt_c_assmbl_TM_dom"/>
</dbReference>
<dbReference type="InterPro" id="IPR017937">
    <property type="entry name" value="Thioredoxin_CS"/>
</dbReference>
<evidence type="ECO:0000313" key="11">
    <source>
        <dbReference type="EMBL" id="HJA07284.1"/>
    </source>
</evidence>
<keyword evidence="5" id="KW-0201">Cytochrome c-type biogenesis</keyword>
<evidence type="ECO:0000313" key="12">
    <source>
        <dbReference type="Proteomes" id="UP000824223"/>
    </source>
</evidence>
<protein>
    <submittedName>
        <fullName evidence="11">Redoxin domain-containing protein</fullName>
    </submittedName>
</protein>
<dbReference type="Pfam" id="PF08534">
    <property type="entry name" value="Redoxin"/>
    <property type="match status" value="1"/>
</dbReference>
<evidence type="ECO:0000256" key="5">
    <source>
        <dbReference type="ARBA" id="ARBA00022748"/>
    </source>
</evidence>
<dbReference type="Pfam" id="PF02683">
    <property type="entry name" value="DsbD_TM"/>
    <property type="match status" value="1"/>
</dbReference>
<evidence type="ECO:0000256" key="9">
    <source>
        <dbReference type="SAM" id="Phobius"/>
    </source>
</evidence>
<feature type="transmembrane region" description="Helical" evidence="9">
    <location>
        <begin position="223"/>
        <end position="242"/>
    </location>
</feature>
<evidence type="ECO:0000256" key="6">
    <source>
        <dbReference type="ARBA" id="ARBA00022989"/>
    </source>
</evidence>
<sequence length="450" mass="48288">MGFTIETGISALTVFIQGILSFFSPCVLPLVPLYLGYLAGGLNQGLKTEASPNNTAMGNAGAKGYRTRLFFRVFCFTLGISGAFFVLGLGASAAGKFFSEQRMLFARIGGILIILFGLYQLGVFGSSKVLGSEHRIPLKMEKMTMSPVTALLMGFTFSFAWTPCVGPALTSVLLMAGSADSGAKGFLLIGVYTVGFILPFLAAGIFTASLLKWFRKHGKIVRYTVKAGGVLMILMGLLLFTGKMNDITGYLSLSSPGTAAEADADSAEDDAADDKGSGGDTVANDDADGDTVDDDTADGGDSEKTPAYDFELTDQFGNTHTLADYRGKVIFLNFWATWCGPCRNEMPEIQKLYEEYSSEGEDAEVVILGAAAPGMGQEGSREEIGAFMEENGYTYPVLMDATGDMFNWYGISAFPTTFMIDREGNVYGYVQGQLTEDIMRSIIEQTISAQ</sequence>
<reference evidence="11" key="2">
    <citation type="submission" date="2021-04" db="EMBL/GenBank/DDBJ databases">
        <authorList>
            <person name="Gilroy R."/>
        </authorList>
    </citation>
    <scope>NUCLEOTIDE SEQUENCE</scope>
    <source>
        <strain evidence="11">ChiSjej2B20-11307</strain>
    </source>
</reference>
<dbReference type="AlphaFoldDB" id="A0A9D2HB60"/>
<keyword evidence="3" id="KW-1003">Cell membrane</keyword>
<feature type="domain" description="Thioredoxin" evidence="10">
    <location>
        <begin position="301"/>
        <end position="448"/>
    </location>
</feature>
<keyword evidence="6 9" id="KW-1133">Transmembrane helix</keyword>
<feature type="transmembrane region" description="Helical" evidence="9">
    <location>
        <begin position="186"/>
        <end position="211"/>
    </location>
</feature>
<dbReference type="GO" id="GO:0005886">
    <property type="term" value="C:plasma membrane"/>
    <property type="evidence" value="ECO:0007669"/>
    <property type="project" value="UniProtKB-SubCell"/>
</dbReference>
<feature type="compositionally biased region" description="Acidic residues" evidence="8">
    <location>
        <begin position="283"/>
        <end position="300"/>
    </location>
</feature>
<comment type="similarity">
    <text evidence="2">Belongs to the DsbD family.</text>
</comment>
<evidence type="ECO:0000256" key="8">
    <source>
        <dbReference type="SAM" id="MobiDB-lite"/>
    </source>
</evidence>
<evidence type="ECO:0000256" key="2">
    <source>
        <dbReference type="ARBA" id="ARBA00006143"/>
    </source>
</evidence>
<keyword evidence="7 9" id="KW-0472">Membrane</keyword>
<dbReference type="Proteomes" id="UP000824223">
    <property type="component" value="Unassembled WGS sequence"/>
</dbReference>
<feature type="transmembrane region" description="Helical" evidence="9">
    <location>
        <begin position="148"/>
        <end position="174"/>
    </location>
</feature>
<feature type="region of interest" description="Disordered" evidence="8">
    <location>
        <begin position="262"/>
        <end position="307"/>
    </location>
</feature>
<evidence type="ECO:0000256" key="4">
    <source>
        <dbReference type="ARBA" id="ARBA00022692"/>
    </source>
</evidence>
<evidence type="ECO:0000256" key="7">
    <source>
        <dbReference type="ARBA" id="ARBA00023136"/>
    </source>
</evidence>
<evidence type="ECO:0000256" key="1">
    <source>
        <dbReference type="ARBA" id="ARBA00004651"/>
    </source>
</evidence>
<dbReference type="PROSITE" id="PS51352">
    <property type="entry name" value="THIOREDOXIN_2"/>
    <property type="match status" value="1"/>
</dbReference>
<dbReference type="InterPro" id="IPR013740">
    <property type="entry name" value="Redoxin"/>
</dbReference>
<gene>
    <name evidence="11" type="ORF">H9798_09125</name>
</gene>
<dbReference type="EMBL" id="DXAK01000045">
    <property type="protein sequence ID" value="HJA07284.1"/>
    <property type="molecule type" value="Genomic_DNA"/>
</dbReference>
<proteinExistence type="inferred from homology"/>
<reference evidence="11" key="1">
    <citation type="journal article" date="2021" name="PeerJ">
        <title>Extensive microbial diversity within the chicken gut microbiome revealed by metagenomics and culture.</title>
        <authorList>
            <person name="Gilroy R."/>
            <person name="Ravi A."/>
            <person name="Getino M."/>
            <person name="Pursley I."/>
            <person name="Horton D.L."/>
            <person name="Alikhan N.F."/>
            <person name="Baker D."/>
            <person name="Gharbi K."/>
            <person name="Hall N."/>
            <person name="Watson M."/>
            <person name="Adriaenssens E.M."/>
            <person name="Foster-Nyarko E."/>
            <person name="Jarju S."/>
            <person name="Secka A."/>
            <person name="Antonio M."/>
            <person name="Oren A."/>
            <person name="Chaudhuri R.R."/>
            <person name="La Ragione R."/>
            <person name="Hildebrand F."/>
            <person name="Pallen M.J."/>
        </authorList>
    </citation>
    <scope>NUCLEOTIDE SEQUENCE</scope>
    <source>
        <strain evidence="11">ChiSjej2B20-11307</strain>
    </source>
</reference>
<evidence type="ECO:0000256" key="3">
    <source>
        <dbReference type="ARBA" id="ARBA00022475"/>
    </source>
</evidence>
<name>A0A9D2HB60_9FIRM</name>
<comment type="subcellular location">
    <subcellularLocation>
        <location evidence="1">Cell membrane</location>
        <topology evidence="1">Multi-pass membrane protein</topology>
    </subcellularLocation>
</comment>
<feature type="compositionally biased region" description="Acidic residues" evidence="8">
    <location>
        <begin position="262"/>
        <end position="272"/>
    </location>
</feature>
<accession>A0A9D2HB60</accession>
<dbReference type="SUPFAM" id="SSF52833">
    <property type="entry name" value="Thioredoxin-like"/>
    <property type="match status" value="1"/>
</dbReference>
<evidence type="ECO:0000259" key="10">
    <source>
        <dbReference type="PROSITE" id="PS51352"/>
    </source>
</evidence>
<dbReference type="InterPro" id="IPR051790">
    <property type="entry name" value="Cytochrome_c-biogenesis_DsbD"/>
</dbReference>
<dbReference type="PANTHER" id="PTHR31272">
    <property type="entry name" value="CYTOCHROME C-TYPE BIOGENESIS PROTEIN HI_1454-RELATED"/>
    <property type="match status" value="1"/>
</dbReference>
<feature type="transmembrane region" description="Helical" evidence="9">
    <location>
        <begin position="12"/>
        <end position="37"/>
    </location>
</feature>
<dbReference type="InterPro" id="IPR036249">
    <property type="entry name" value="Thioredoxin-like_sf"/>
</dbReference>
<comment type="caution">
    <text evidence="11">The sequence shown here is derived from an EMBL/GenBank/DDBJ whole genome shotgun (WGS) entry which is preliminary data.</text>
</comment>
<dbReference type="Gene3D" id="3.40.30.10">
    <property type="entry name" value="Glutaredoxin"/>
    <property type="match status" value="1"/>
</dbReference>
<organism evidence="11 12">
    <name type="scientific">Candidatus Mediterraneibacter pullicola</name>
    <dbReference type="NCBI Taxonomy" id="2838682"/>
    <lineage>
        <taxon>Bacteria</taxon>
        <taxon>Bacillati</taxon>
        <taxon>Bacillota</taxon>
        <taxon>Clostridia</taxon>
        <taxon>Lachnospirales</taxon>
        <taxon>Lachnospiraceae</taxon>
        <taxon>Mediterraneibacter</taxon>
    </lineage>
</organism>
<feature type="transmembrane region" description="Helical" evidence="9">
    <location>
        <begin position="69"/>
        <end position="92"/>
    </location>
</feature>
<dbReference type="PROSITE" id="PS00194">
    <property type="entry name" value="THIOREDOXIN_1"/>
    <property type="match status" value="1"/>
</dbReference>